<evidence type="ECO:0000256" key="3">
    <source>
        <dbReference type="ARBA" id="ARBA00012584"/>
    </source>
</evidence>
<evidence type="ECO:0000256" key="11">
    <source>
        <dbReference type="ARBA" id="ARBA00029774"/>
    </source>
</evidence>
<keyword evidence="9 13" id="KW-0547">Nucleotide-binding</keyword>
<dbReference type="InterPro" id="IPR050156">
    <property type="entry name" value="TC-AMP_synthase_SUA5"/>
</dbReference>
<dbReference type="Pfam" id="PF03481">
    <property type="entry name" value="Sua5_C"/>
    <property type="match status" value="1"/>
</dbReference>
<feature type="binding site" evidence="14">
    <location>
        <position position="62"/>
    </location>
    <ligand>
        <name>L-threonine</name>
        <dbReference type="ChEBI" id="CHEBI:57926"/>
    </ligand>
</feature>
<proteinExistence type="inferred from homology"/>
<keyword evidence="10 13" id="KW-0067">ATP-binding</keyword>
<dbReference type="RefSeq" id="WP_090290108.1">
    <property type="nucleotide sequence ID" value="NZ_FNCK01000007.1"/>
</dbReference>
<evidence type="ECO:0000256" key="9">
    <source>
        <dbReference type="ARBA" id="ARBA00022741"/>
    </source>
</evidence>
<dbReference type="InterPro" id="IPR010923">
    <property type="entry name" value="T(6)A37_SUA5"/>
</dbReference>
<dbReference type="SUPFAM" id="SSF55821">
    <property type="entry name" value="YrdC/RibB"/>
    <property type="match status" value="1"/>
</dbReference>
<keyword evidence="8 13" id="KW-0548">Nucleotidyltransferase</keyword>
<feature type="binding site" evidence="14">
    <location>
        <position position="117"/>
    </location>
    <ligand>
        <name>L-threonine</name>
        <dbReference type="ChEBI" id="CHEBI:57926"/>
    </ligand>
</feature>
<dbReference type="STRING" id="120956.SAMN05421791_10719"/>
<protein>
    <recommendedName>
        <fullName evidence="4 13">Threonylcarbamoyl-AMP synthase</fullName>
        <shortName evidence="13">TC-AMP synthase</shortName>
        <ecNumber evidence="3 13">2.7.7.87</ecNumber>
    </recommendedName>
    <alternativeName>
        <fullName evidence="11 13">L-threonylcarbamoyladenylate synthase</fullName>
    </alternativeName>
</protein>
<evidence type="ECO:0000256" key="4">
    <source>
        <dbReference type="ARBA" id="ARBA00015492"/>
    </source>
</evidence>
<name>A0A1G7TUL5_9LACT</name>
<dbReference type="EC" id="2.7.7.87" evidence="3 13"/>
<dbReference type="InterPro" id="IPR005145">
    <property type="entry name" value="Sua5_C"/>
</dbReference>
<dbReference type="AlphaFoldDB" id="A0A1G7TUL5"/>
<evidence type="ECO:0000313" key="17">
    <source>
        <dbReference type="Proteomes" id="UP000199708"/>
    </source>
</evidence>
<evidence type="ECO:0000256" key="8">
    <source>
        <dbReference type="ARBA" id="ARBA00022695"/>
    </source>
</evidence>
<evidence type="ECO:0000256" key="2">
    <source>
        <dbReference type="ARBA" id="ARBA00007663"/>
    </source>
</evidence>
<evidence type="ECO:0000256" key="5">
    <source>
        <dbReference type="ARBA" id="ARBA00022490"/>
    </source>
</evidence>
<dbReference type="OrthoDB" id="9814580at2"/>
<dbReference type="GO" id="GO:0006450">
    <property type="term" value="P:regulation of translational fidelity"/>
    <property type="evidence" value="ECO:0007669"/>
    <property type="project" value="TreeGrafter"/>
</dbReference>
<evidence type="ECO:0000256" key="1">
    <source>
        <dbReference type="ARBA" id="ARBA00004496"/>
    </source>
</evidence>
<dbReference type="InterPro" id="IPR038385">
    <property type="entry name" value="Sua5/YwlC_C"/>
</dbReference>
<reference evidence="16 17" key="1">
    <citation type="submission" date="2016-10" db="EMBL/GenBank/DDBJ databases">
        <authorList>
            <person name="de Groot N.N."/>
        </authorList>
    </citation>
    <scope>NUCLEOTIDE SEQUENCE [LARGE SCALE GENOMIC DNA]</scope>
    <source>
        <strain evidence="16 17">ATCC BAA-466</strain>
    </source>
</reference>
<feature type="binding site" evidence="14">
    <location>
        <position position="57"/>
    </location>
    <ligand>
        <name>ATP</name>
        <dbReference type="ChEBI" id="CHEBI:30616"/>
    </ligand>
</feature>
<dbReference type="EMBL" id="FNCK01000007">
    <property type="protein sequence ID" value="SDG38220.1"/>
    <property type="molecule type" value="Genomic_DNA"/>
</dbReference>
<dbReference type="InterPro" id="IPR006070">
    <property type="entry name" value="Sua5-like_dom"/>
</dbReference>
<dbReference type="GO" id="GO:0003725">
    <property type="term" value="F:double-stranded RNA binding"/>
    <property type="evidence" value="ECO:0007669"/>
    <property type="project" value="UniProtKB-UniRule"/>
</dbReference>
<keyword evidence="17" id="KW-1185">Reference proteome</keyword>
<comment type="catalytic activity">
    <reaction evidence="12 13">
        <text>L-threonine + hydrogencarbonate + ATP = L-threonylcarbamoyladenylate + diphosphate + H2O</text>
        <dbReference type="Rhea" id="RHEA:36407"/>
        <dbReference type="ChEBI" id="CHEBI:15377"/>
        <dbReference type="ChEBI" id="CHEBI:17544"/>
        <dbReference type="ChEBI" id="CHEBI:30616"/>
        <dbReference type="ChEBI" id="CHEBI:33019"/>
        <dbReference type="ChEBI" id="CHEBI:57926"/>
        <dbReference type="ChEBI" id="CHEBI:73682"/>
        <dbReference type="EC" id="2.7.7.87"/>
    </reaction>
</comment>
<dbReference type="Pfam" id="PF01300">
    <property type="entry name" value="Sua5_yciO_yrdC"/>
    <property type="match status" value="1"/>
</dbReference>
<dbReference type="PIRSF" id="PIRSF004930">
    <property type="entry name" value="Tln_factor_SUA5"/>
    <property type="match status" value="1"/>
</dbReference>
<feature type="binding site" evidence="14">
    <location>
        <position position="30"/>
    </location>
    <ligand>
        <name>L-threonine</name>
        <dbReference type="ChEBI" id="CHEBI:57926"/>
    </ligand>
</feature>
<keyword evidence="6 13" id="KW-0808">Transferase</keyword>
<comment type="similarity">
    <text evidence="2 13">Belongs to the SUA5 family.</text>
</comment>
<dbReference type="PANTHER" id="PTHR17490">
    <property type="entry name" value="SUA5"/>
    <property type="match status" value="1"/>
</dbReference>
<comment type="function">
    <text evidence="13">Required for the formation of a threonylcarbamoyl group on adenosine at position 37 (t(6)A37) in tRNAs that read codons beginning with adenine.</text>
</comment>
<dbReference type="GO" id="GO:0005524">
    <property type="term" value="F:ATP binding"/>
    <property type="evidence" value="ECO:0007669"/>
    <property type="project" value="UniProtKB-UniRule"/>
</dbReference>
<dbReference type="GO" id="GO:0061710">
    <property type="term" value="F:L-threonylcarbamoyladenylate synthase"/>
    <property type="evidence" value="ECO:0007669"/>
    <property type="project" value="UniProtKB-EC"/>
</dbReference>
<accession>A0A1G7TUL5</accession>
<sequence length="341" mass="37507">MKTVIFDHNHLHKAADLLKAGELVAFPTETVYGLGAISNNEEAVAKVFQAKGRPSDNPLIVHVASQNQVQDLTEEISPLAQKLMDTFWPGPLTIVFPLTQGRVASNVTGGKDSVAIRMPDQAMTLELIRLVGLPLVGPSANLSGKPSPTSVEHVLNDFDGVIAGIVDNGQDLTDVGVESTVVYPHDGKVDVLRPGYITPSQLREELFCEVNILSEEKQLSNLAVASPGVKYRHYSPKQPVYLVKYPRSVEEWYTLINETDASVGLLADDQIIFALRDLPQVKEVYSLGPVNDWSCATQRLFSGLRTLEKANCDRIYIQGLEYDEKTLAFMNRVTKASSYVL</sequence>
<evidence type="ECO:0000256" key="13">
    <source>
        <dbReference type="PIRNR" id="PIRNR004930"/>
    </source>
</evidence>
<dbReference type="NCBIfam" id="TIGR00057">
    <property type="entry name" value="L-threonylcarbamoyladenylate synthase"/>
    <property type="match status" value="1"/>
</dbReference>
<dbReference type="GO" id="GO:0005737">
    <property type="term" value="C:cytoplasm"/>
    <property type="evidence" value="ECO:0007669"/>
    <property type="project" value="UniProtKB-SubCell"/>
</dbReference>
<feature type="domain" description="YrdC-like" evidence="15">
    <location>
        <begin position="8"/>
        <end position="197"/>
    </location>
</feature>
<feature type="binding site" evidence="14">
    <location>
        <position position="179"/>
    </location>
    <ligand>
        <name>L-threonine</name>
        <dbReference type="ChEBI" id="CHEBI:57926"/>
    </ligand>
</feature>
<dbReference type="Gene3D" id="3.90.870.10">
    <property type="entry name" value="DHBP synthase"/>
    <property type="match status" value="1"/>
</dbReference>
<feature type="binding site" evidence="14">
    <location>
        <position position="234"/>
    </location>
    <ligand>
        <name>ATP</name>
        <dbReference type="ChEBI" id="CHEBI:30616"/>
    </ligand>
</feature>
<dbReference type="Gene3D" id="3.40.50.11030">
    <property type="entry name" value="Threonylcarbamoyl-AMP synthase, C-terminal domain"/>
    <property type="match status" value="1"/>
</dbReference>
<dbReference type="PROSITE" id="PS51163">
    <property type="entry name" value="YRDC"/>
    <property type="match status" value="1"/>
</dbReference>
<evidence type="ECO:0000256" key="14">
    <source>
        <dbReference type="PIRSR" id="PIRSR004930-1"/>
    </source>
</evidence>
<evidence type="ECO:0000256" key="12">
    <source>
        <dbReference type="ARBA" id="ARBA00048366"/>
    </source>
</evidence>
<dbReference type="Proteomes" id="UP000199708">
    <property type="component" value="Unassembled WGS sequence"/>
</dbReference>
<organism evidence="16 17">
    <name type="scientific">Facklamia miroungae</name>
    <dbReference type="NCBI Taxonomy" id="120956"/>
    <lineage>
        <taxon>Bacteria</taxon>
        <taxon>Bacillati</taxon>
        <taxon>Bacillota</taxon>
        <taxon>Bacilli</taxon>
        <taxon>Lactobacillales</taxon>
        <taxon>Aerococcaceae</taxon>
        <taxon>Facklamia</taxon>
    </lineage>
</organism>
<dbReference type="GO" id="GO:0000049">
    <property type="term" value="F:tRNA binding"/>
    <property type="evidence" value="ECO:0007669"/>
    <property type="project" value="TreeGrafter"/>
</dbReference>
<dbReference type="PANTHER" id="PTHR17490:SF16">
    <property type="entry name" value="THREONYLCARBAMOYL-AMP SYNTHASE"/>
    <property type="match status" value="1"/>
</dbReference>
<evidence type="ECO:0000256" key="10">
    <source>
        <dbReference type="ARBA" id="ARBA00022840"/>
    </source>
</evidence>
<evidence type="ECO:0000313" key="16">
    <source>
        <dbReference type="EMBL" id="SDG38220.1"/>
    </source>
</evidence>
<feature type="binding site" evidence="14">
    <location>
        <position position="147"/>
    </location>
    <ligand>
        <name>ATP</name>
        <dbReference type="ChEBI" id="CHEBI:30616"/>
    </ligand>
</feature>
<feature type="binding site" evidence="14">
    <location>
        <position position="139"/>
    </location>
    <ligand>
        <name>ATP</name>
        <dbReference type="ChEBI" id="CHEBI:30616"/>
    </ligand>
</feature>
<keyword evidence="5 13" id="KW-0963">Cytoplasm</keyword>
<dbReference type="InterPro" id="IPR017945">
    <property type="entry name" value="DHBP_synth_RibB-like_a/b_dom"/>
</dbReference>
<keyword evidence="7 13" id="KW-0819">tRNA processing</keyword>
<dbReference type="GO" id="GO:0008033">
    <property type="term" value="P:tRNA processing"/>
    <property type="evidence" value="ECO:0007669"/>
    <property type="project" value="UniProtKB-KW"/>
</dbReference>
<feature type="binding site" evidence="14">
    <location>
        <position position="193"/>
    </location>
    <ligand>
        <name>ATP</name>
        <dbReference type="ChEBI" id="CHEBI:30616"/>
    </ligand>
</feature>
<comment type="subcellular location">
    <subcellularLocation>
        <location evidence="1 13">Cytoplasm</location>
    </subcellularLocation>
</comment>
<evidence type="ECO:0000256" key="7">
    <source>
        <dbReference type="ARBA" id="ARBA00022694"/>
    </source>
</evidence>
<feature type="binding site" evidence="14">
    <location>
        <position position="53"/>
    </location>
    <ligand>
        <name>ATP</name>
        <dbReference type="ChEBI" id="CHEBI:30616"/>
    </ligand>
</feature>
<evidence type="ECO:0000256" key="6">
    <source>
        <dbReference type="ARBA" id="ARBA00022679"/>
    </source>
</evidence>
<evidence type="ECO:0000259" key="15">
    <source>
        <dbReference type="PROSITE" id="PS51163"/>
    </source>
</evidence>
<gene>
    <name evidence="16" type="ORF">SAMN05421791_10719</name>
</gene>
<dbReference type="FunFam" id="3.90.870.10:FF:000009">
    <property type="entry name" value="Threonylcarbamoyl-AMP synthase, putative"/>
    <property type="match status" value="1"/>
</dbReference>